<protein>
    <submittedName>
        <fullName evidence="3">Uncharacterized protein</fullName>
    </submittedName>
</protein>
<dbReference type="Proteomes" id="UP000095287">
    <property type="component" value="Unplaced"/>
</dbReference>
<name>A0A1I7YCY4_9BILA</name>
<proteinExistence type="predicted"/>
<evidence type="ECO:0000313" key="3">
    <source>
        <dbReference type="WBParaSite" id="L893_g15118.t1"/>
    </source>
</evidence>
<sequence length="133" mass="15258">MIILQEPRDLDIVFLAVLAEKDVKTRFFGFLRALEEGNWRDKEWKRNVSGRASAEVGNQKAIERNGPSRPKENSLFMANKVVTPERTTFTATFRHLIWESGNKKAEIANVLIYIFIPSQKCAKMDPSSLDFPE</sequence>
<keyword evidence="2" id="KW-1185">Reference proteome</keyword>
<dbReference type="WBParaSite" id="L893_g15118.t1">
    <property type="protein sequence ID" value="L893_g15118.t1"/>
    <property type="gene ID" value="L893_g15118"/>
</dbReference>
<accession>A0A1I7YCY4</accession>
<reference evidence="3" key="1">
    <citation type="submission" date="2016-11" db="UniProtKB">
        <authorList>
            <consortium name="WormBaseParasite"/>
        </authorList>
    </citation>
    <scope>IDENTIFICATION</scope>
</reference>
<evidence type="ECO:0000256" key="1">
    <source>
        <dbReference type="SAM" id="MobiDB-lite"/>
    </source>
</evidence>
<dbReference type="AlphaFoldDB" id="A0A1I7YCY4"/>
<feature type="region of interest" description="Disordered" evidence="1">
    <location>
        <begin position="50"/>
        <end position="72"/>
    </location>
</feature>
<evidence type="ECO:0000313" key="2">
    <source>
        <dbReference type="Proteomes" id="UP000095287"/>
    </source>
</evidence>
<organism evidence="2 3">
    <name type="scientific">Steinernema glaseri</name>
    <dbReference type="NCBI Taxonomy" id="37863"/>
    <lineage>
        <taxon>Eukaryota</taxon>
        <taxon>Metazoa</taxon>
        <taxon>Ecdysozoa</taxon>
        <taxon>Nematoda</taxon>
        <taxon>Chromadorea</taxon>
        <taxon>Rhabditida</taxon>
        <taxon>Tylenchina</taxon>
        <taxon>Panagrolaimomorpha</taxon>
        <taxon>Strongyloidoidea</taxon>
        <taxon>Steinernematidae</taxon>
        <taxon>Steinernema</taxon>
    </lineage>
</organism>